<accession>A0A564Z840</accession>
<organism evidence="2 3">
    <name type="scientific">Hymenolepis diminuta</name>
    <name type="common">Rat tapeworm</name>
    <dbReference type="NCBI Taxonomy" id="6216"/>
    <lineage>
        <taxon>Eukaryota</taxon>
        <taxon>Metazoa</taxon>
        <taxon>Spiralia</taxon>
        <taxon>Lophotrochozoa</taxon>
        <taxon>Platyhelminthes</taxon>
        <taxon>Cestoda</taxon>
        <taxon>Eucestoda</taxon>
        <taxon>Cyclophyllidea</taxon>
        <taxon>Hymenolepididae</taxon>
        <taxon>Hymenolepis</taxon>
    </lineage>
</organism>
<proteinExistence type="predicted"/>
<evidence type="ECO:0000313" key="2">
    <source>
        <dbReference type="EMBL" id="VUZ55602.1"/>
    </source>
</evidence>
<dbReference type="Proteomes" id="UP000321570">
    <property type="component" value="Unassembled WGS sequence"/>
</dbReference>
<keyword evidence="1" id="KW-1133">Transmembrane helix</keyword>
<evidence type="ECO:0000256" key="1">
    <source>
        <dbReference type="SAM" id="Phobius"/>
    </source>
</evidence>
<evidence type="ECO:0000313" key="3">
    <source>
        <dbReference type="Proteomes" id="UP000321570"/>
    </source>
</evidence>
<keyword evidence="1" id="KW-0472">Membrane</keyword>
<gene>
    <name evidence="2" type="ORF">WMSIL1_LOCUS13446</name>
</gene>
<feature type="transmembrane region" description="Helical" evidence="1">
    <location>
        <begin position="20"/>
        <end position="42"/>
    </location>
</feature>
<reference evidence="2 3" key="1">
    <citation type="submission" date="2019-07" db="EMBL/GenBank/DDBJ databases">
        <authorList>
            <person name="Jastrzebski P J."/>
            <person name="Paukszto L."/>
            <person name="Jastrzebski P J."/>
        </authorList>
    </citation>
    <scope>NUCLEOTIDE SEQUENCE [LARGE SCALE GENOMIC DNA]</scope>
    <source>
        <strain evidence="2 3">WMS-il1</strain>
    </source>
</reference>
<sequence length="142" mass="16263">MENELRLSSETFSWWKVCEFRLFGVCTLLQPALAQFTVLFTLNKFLIRLTLVLLLNSGESYTGSVKSTANWAKAGWSRRYRDGRREVGEQRCRPRAENVACTPERGILACLRIQAFILFFGSRPGGWLFPVGLHWFSPWGGL</sequence>
<dbReference type="EMBL" id="CABIJS010000696">
    <property type="protein sequence ID" value="VUZ55602.1"/>
    <property type="molecule type" value="Genomic_DNA"/>
</dbReference>
<dbReference type="AlphaFoldDB" id="A0A564Z840"/>
<keyword evidence="1" id="KW-0812">Transmembrane</keyword>
<name>A0A564Z840_HYMDI</name>
<keyword evidence="3" id="KW-1185">Reference proteome</keyword>
<protein>
    <submittedName>
        <fullName evidence="2">Uncharacterized protein</fullName>
    </submittedName>
</protein>